<dbReference type="RefSeq" id="WP_343897488.1">
    <property type="nucleotide sequence ID" value="NZ_BAAAFZ010000072.1"/>
</dbReference>
<feature type="signal peptide" evidence="4">
    <location>
        <begin position="1"/>
        <end position="27"/>
    </location>
</feature>
<dbReference type="InterPro" id="IPR030678">
    <property type="entry name" value="Peptide/Ni-bd"/>
</dbReference>
<dbReference type="Proteomes" id="UP001501588">
    <property type="component" value="Unassembled WGS sequence"/>
</dbReference>
<gene>
    <name evidence="6" type="ORF">GCM10009416_43160</name>
</gene>
<evidence type="ECO:0000256" key="1">
    <source>
        <dbReference type="ARBA" id="ARBA00004418"/>
    </source>
</evidence>
<dbReference type="Gene3D" id="3.40.190.10">
    <property type="entry name" value="Periplasmic binding protein-like II"/>
    <property type="match status" value="1"/>
</dbReference>
<keyword evidence="3 4" id="KW-0732">Signal</keyword>
<dbReference type="InterPro" id="IPR039424">
    <property type="entry name" value="SBP_5"/>
</dbReference>
<evidence type="ECO:0000313" key="6">
    <source>
        <dbReference type="EMBL" id="GAA0600510.1"/>
    </source>
</evidence>
<comment type="caution">
    <text evidence="6">The sequence shown here is derived from an EMBL/GenBank/DDBJ whole genome shotgun (WGS) entry which is preliminary data.</text>
</comment>
<evidence type="ECO:0000256" key="2">
    <source>
        <dbReference type="ARBA" id="ARBA00005695"/>
    </source>
</evidence>
<sequence>MTEGAGMRVARAWLAAAAMALAGGTAAAQPAAERPLRLVLNVGLQNLDPIAGPSFVTRNFAYMVWDTLVAMDGQGGYRPQMLESWSASDDRLTWTFTLRPGLVWSDGAPVTAEDCVASLRRWGGRDGLGRRLLAATKDLKATGPDTFVLELSRPFGPVIEALGKPSVHVPFVMPARIASATPPTQQVQEIVGSGPYLFVREEWVPGERTVFRRNPAYRPRDEPADGLAGGKAAHFERVEFLTLTDPSVRVSALRRGEVDYLEYAPIDSLGLLRRDRNVVIANPGSIAQIMGAVSVNHLQPPFDNPLVRRALQQVLDQRETVAALGLPEGMHHARCLSMFMCGGPYASDAGAEALREPSLERARELLAEAGYKGERVAFMHPADSVLINPMALVLIDRMRRAGFNLDVFTSDWSSIAQRWLSREPVERGGWSVVPVVYTGFDMSDPLANPGTGYNCTGNVPWSYCDAEMAPLLQAFEAEADPAKRREIAAAIQARAHAAATFPLSGQFSSPAAWRAELRGVVDFGFPVMWNIRRAPAR</sequence>
<proteinExistence type="inferred from homology"/>
<dbReference type="PIRSF" id="PIRSF002741">
    <property type="entry name" value="MppA"/>
    <property type="match status" value="1"/>
</dbReference>
<dbReference type="Gene3D" id="3.10.105.10">
    <property type="entry name" value="Dipeptide-binding Protein, Domain 3"/>
    <property type="match status" value="1"/>
</dbReference>
<dbReference type="Pfam" id="PF00496">
    <property type="entry name" value="SBP_bac_5"/>
    <property type="match status" value="1"/>
</dbReference>
<keyword evidence="7" id="KW-1185">Reference proteome</keyword>
<evidence type="ECO:0000259" key="5">
    <source>
        <dbReference type="Pfam" id="PF00496"/>
    </source>
</evidence>
<name>A0ABN1FYP4_9PROT</name>
<reference evidence="6 7" key="1">
    <citation type="journal article" date="2019" name="Int. J. Syst. Evol. Microbiol.">
        <title>The Global Catalogue of Microorganisms (GCM) 10K type strain sequencing project: providing services to taxonomists for standard genome sequencing and annotation.</title>
        <authorList>
            <consortium name="The Broad Institute Genomics Platform"/>
            <consortium name="The Broad Institute Genome Sequencing Center for Infectious Disease"/>
            <person name="Wu L."/>
            <person name="Ma J."/>
        </authorList>
    </citation>
    <scope>NUCLEOTIDE SEQUENCE [LARGE SCALE GENOMIC DNA]</scope>
    <source>
        <strain evidence="6 7">JCM 9933</strain>
    </source>
</reference>
<feature type="domain" description="Solute-binding protein family 5" evidence="5">
    <location>
        <begin position="77"/>
        <end position="457"/>
    </location>
</feature>
<protein>
    <submittedName>
        <fullName evidence="6">ABC transporter substrate-binding protein</fullName>
    </submittedName>
</protein>
<dbReference type="CDD" id="cd08502">
    <property type="entry name" value="PBP2_NikA_DppA_OppA_like_16"/>
    <property type="match status" value="1"/>
</dbReference>
<comment type="similarity">
    <text evidence="2">Belongs to the bacterial solute-binding protein 5 family.</text>
</comment>
<comment type="subcellular location">
    <subcellularLocation>
        <location evidence="1">Periplasm</location>
    </subcellularLocation>
</comment>
<dbReference type="InterPro" id="IPR000914">
    <property type="entry name" value="SBP_5_dom"/>
</dbReference>
<organism evidence="6 7">
    <name type="scientific">Craurococcus roseus</name>
    <dbReference type="NCBI Taxonomy" id="77585"/>
    <lineage>
        <taxon>Bacteria</taxon>
        <taxon>Pseudomonadati</taxon>
        <taxon>Pseudomonadota</taxon>
        <taxon>Alphaproteobacteria</taxon>
        <taxon>Acetobacterales</taxon>
        <taxon>Acetobacteraceae</taxon>
        <taxon>Craurococcus</taxon>
    </lineage>
</organism>
<dbReference type="EMBL" id="BAAAFZ010000072">
    <property type="protein sequence ID" value="GAA0600510.1"/>
    <property type="molecule type" value="Genomic_DNA"/>
</dbReference>
<feature type="chain" id="PRO_5047001914" evidence="4">
    <location>
        <begin position="28"/>
        <end position="537"/>
    </location>
</feature>
<dbReference type="SUPFAM" id="SSF53850">
    <property type="entry name" value="Periplasmic binding protein-like II"/>
    <property type="match status" value="1"/>
</dbReference>
<dbReference type="PANTHER" id="PTHR30290">
    <property type="entry name" value="PERIPLASMIC BINDING COMPONENT OF ABC TRANSPORTER"/>
    <property type="match status" value="1"/>
</dbReference>
<evidence type="ECO:0000256" key="4">
    <source>
        <dbReference type="SAM" id="SignalP"/>
    </source>
</evidence>
<evidence type="ECO:0000256" key="3">
    <source>
        <dbReference type="ARBA" id="ARBA00022729"/>
    </source>
</evidence>
<evidence type="ECO:0000313" key="7">
    <source>
        <dbReference type="Proteomes" id="UP001501588"/>
    </source>
</evidence>
<dbReference type="PANTHER" id="PTHR30290:SF38">
    <property type="entry name" value="D,D-DIPEPTIDE-BINDING PERIPLASMIC PROTEIN DDPA-RELATED"/>
    <property type="match status" value="1"/>
</dbReference>
<accession>A0ABN1FYP4</accession>